<evidence type="ECO:0000313" key="9">
    <source>
        <dbReference type="Proteomes" id="UP000199533"/>
    </source>
</evidence>
<feature type="transmembrane region" description="Helical" evidence="6">
    <location>
        <begin position="175"/>
        <end position="194"/>
    </location>
</feature>
<keyword evidence="9" id="KW-1185">Reference proteome</keyword>
<dbReference type="GO" id="GO:0005886">
    <property type="term" value="C:plasma membrane"/>
    <property type="evidence" value="ECO:0007669"/>
    <property type="project" value="UniProtKB-SubCell"/>
</dbReference>
<dbReference type="InterPro" id="IPR032816">
    <property type="entry name" value="VTT_dom"/>
</dbReference>
<evidence type="ECO:0000256" key="4">
    <source>
        <dbReference type="ARBA" id="ARBA00022989"/>
    </source>
</evidence>
<feature type="domain" description="VTT" evidence="7">
    <location>
        <begin position="34"/>
        <end position="160"/>
    </location>
</feature>
<dbReference type="Pfam" id="PF09335">
    <property type="entry name" value="VTT_dom"/>
    <property type="match status" value="1"/>
</dbReference>
<accession>A0A1I4C542</accession>
<keyword evidence="3 6" id="KW-0812">Transmembrane</keyword>
<evidence type="ECO:0000256" key="3">
    <source>
        <dbReference type="ARBA" id="ARBA00022692"/>
    </source>
</evidence>
<dbReference type="AlphaFoldDB" id="A0A1I4C542"/>
<dbReference type="PANTHER" id="PTHR42709">
    <property type="entry name" value="ALKALINE PHOSPHATASE LIKE PROTEIN"/>
    <property type="match status" value="1"/>
</dbReference>
<dbReference type="InterPro" id="IPR051311">
    <property type="entry name" value="DedA_domain"/>
</dbReference>
<feature type="transmembrane region" description="Helical" evidence="6">
    <location>
        <begin position="140"/>
        <end position="163"/>
    </location>
</feature>
<organism evidence="8 9">
    <name type="scientific">Nitrosomonas aestuarii</name>
    <dbReference type="NCBI Taxonomy" id="52441"/>
    <lineage>
        <taxon>Bacteria</taxon>
        <taxon>Pseudomonadati</taxon>
        <taxon>Pseudomonadota</taxon>
        <taxon>Betaproteobacteria</taxon>
        <taxon>Nitrosomonadales</taxon>
        <taxon>Nitrosomonadaceae</taxon>
        <taxon>Nitrosomonas</taxon>
    </lineage>
</organism>
<protein>
    <submittedName>
        <fullName evidence="8">Membrane protein DedA, SNARE-associated domain</fullName>
    </submittedName>
</protein>
<evidence type="ECO:0000256" key="2">
    <source>
        <dbReference type="ARBA" id="ARBA00022475"/>
    </source>
</evidence>
<keyword evidence="4 6" id="KW-1133">Transmembrane helix</keyword>
<dbReference type="RefSeq" id="WP_090699797.1">
    <property type="nucleotide sequence ID" value="NZ_FOSP01000014.1"/>
</dbReference>
<dbReference type="Proteomes" id="UP000199533">
    <property type="component" value="Unassembled WGS sequence"/>
</dbReference>
<dbReference type="OrthoDB" id="9813426at2"/>
<evidence type="ECO:0000313" key="8">
    <source>
        <dbReference type="EMBL" id="SFK75893.1"/>
    </source>
</evidence>
<dbReference type="STRING" id="52441.SAMN05216302_101491"/>
<sequence length="199" mass="22607">MIAEIIEWIVNTIGSLGYPGIFLLMLLESSFVPFPSEVIMVPAGYLASKGEMQIIIVVLCGIFGSLLGALINYYLAAWLGRPFLLHYGKYVMFNEVHLQKMEVFFHRHGHISTFTGRLIPMVRQYISIPAGLARMNLPMFCFYTSLGAGIWVIILTLLGYFIGENEALIKEYLRDIIVTLFVTCTIGVVIYWQLQRRSK</sequence>
<dbReference type="EMBL" id="FOSP01000014">
    <property type="protein sequence ID" value="SFK75893.1"/>
    <property type="molecule type" value="Genomic_DNA"/>
</dbReference>
<keyword evidence="5 6" id="KW-0472">Membrane</keyword>
<evidence type="ECO:0000256" key="6">
    <source>
        <dbReference type="SAM" id="Phobius"/>
    </source>
</evidence>
<reference evidence="9" key="1">
    <citation type="submission" date="2016-10" db="EMBL/GenBank/DDBJ databases">
        <authorList>
            <person name="Varghese N."/>
            <person name="Submissions S."/>
        </authorList>
    </citation>
    <scope>NUCLEOTIDE SEQUENCE [LARGE SCALE GENOMIC DNA]</scope>
    <source>
        <strain evidence="9">Nm69</strain>
    </source>
</reference>
<comment type="subcellular location">
    <subcellularLocation>
        <location evidence="1">Cell membrane</location>
        <topology evidence="1">Multi-pass membrane protein</topology>
    </subcellularLocation>
</comment>
<gene>
    <name evidence="8" type="ORF">SAMN05216302_101491</name>
</gene>
<dbReference type="PANTHER" id="PTHR42709:SF6">
    <property type="entry name" value="UNDECAPRENYL PHOSPHATE TRANSPORTER A"/>
    <property type="match status" value="1"/>
</dbReference>
<evidence type="ECO:0000259" key="7">
    <source>
        <dbReference type="Pfam" id="PF09335"/>
    </source>
</evidence>
<evidence type="ECO:0000256" key="5">
    <source>
        <dbReference type="ARBA" id="ARBA00023136"/>
    </source>
</evidence>
<feature type="transmembrane region" description="Helical" evidence="6">
    <location>
        <begin position="54"/>
        <end position="75"/>
    </location>
</feature>
<name>A0A1I4C542_9PROT</name>
<feature type="transmembrane region" description="Helical" evidence="6">
    <location>
        <begin position="12"/>
        <end position="34"/>
    </location>
</feature>
<keyword evidence="2" id="KW-1003">Cell membrane</keyword>
<proteinExistence type="predicted"/>
<evidence type="ECO:0000256" key="1">
    <source>
        <dbReference type="ARBA" id="ARBA00004651"/>
    </source>
</evidence>